<evidence type="ECO:0000313" key="2">
    <source>
        <dbReference type="Proteomes" id="UP000176241"/>
    </source>
</evidence>
<dbReference type="Proteomes" id="UP000176241">
    <property type="component" value="Unassembled WGS sequence"/>
</dbReference>
<gene>
    <name evidence="1" type="ORF">A2731_04320</name>
</gene>
<protein>
    <submittedName>
        <fullName evidence="1">Uncharacterized protein</fullName>
    </submittedName>
</protein>
<dbReference type="EMBL" id="MHIC01000007">
    <property type="protein sequence ID" value="OGY45947.1"/>
    <property type="molecule type" value="Genomic_DNA"/>
</dbReference>
<organism evidence="1 2">
    <name type="scientific">Candidatus Buchananbacteria bacterium RIFCSPHIGHO2_01_FULL_39_8</name>
    <dbReference type="NCBI Taxonomy" id="1797533"/>
    <lineage>
        <taxon>Bacteria</taxon>
        <taxon>Candidatus Buchananiibacteriota</taxon>
    </lineage>
</organism>
<sequence length="67" mass="8302">MKILPKDKKKYILADKKDFIILNKIYKLEKKLLSRDDRKLVKFIRTQLERDWRTPIIKLLDQLLKKY</sequence>
<dbReference type="AlphaFoldDB" id="A0A1G1Y306"/>
<dbReference type="STRING" id="1797533.A2731_04320"/>
<reference evidence="1 2" key="1">
    <citation type="journal article" date="2016" name="Nat. Commun.">
        <title>Thousands of microbial genomes shed light on interconnected biogeochemical processes in an aquifer system.</title>
        <authorList>
            <person name="Anantharaman K."/>
            <person name="Brown C.T."/>
            <person name="Hug L.A."/>
            <person name="Sharon I."/>
            <person name="Castelle C.J."/>
            <person name="Probst A.J."/>
            <person name="Thomas B.C."/>
            <person name="Singh A."/>
            <person name="Wilkins M.J."/>
            <person name="Karaoz U."/>
            <person name="Brodie E.L."/>
            <person name="Williams K.H."/>
            <person name="Hubbard S.S."/>
            <person name="Banfield J.F."/>
        </authorList>
    </citation>
    <scope>NUCLEOTIDE SEQUENCE [LARGE SCALE GENOMIC DNA]</scope>
</reference>
<comment type="caution">
    <text evidence="1">The sequence shown here is derived from an EMBL/GenBank/DDBJ whole genome shotgun (WGS) entry which is preliminary data.</text>
</comment>
<evidence type="ECO:0000313" key="1">
    <source>
        <dbReference type="EMBL" id="OGY45947.1"/>
    </source>
</evidence>
<name>A0A1G1Y306_9BACT</name>
<proteinExistence type="predicted"/>
<accession>A0A1G1Y306</accession>